<keyword evidence="10 12" id="KW-0472">Membrane</keyword>
<dbReference type="GO" id="GO:0005789">
    <property type="term" value="C:endoplasmic reticulum membrane"/>
    <property type="evidence" value="ECO:0007669"/>
    <property type="project" value="TreeGrafter"/>
</dbReference>
<comment type="pathway">
    <text evidence="2">Lipid metabolism.</text>
</comment>
<dbReference type="InterPro" id="IPR015876">
    <property type="entry name" value="Acyl-CoA_DS"/>
</dbReference>
<dbReference type="STRING" id="3469.A0A4Y7K1Q6"/>
<evidence type="ECO:0000256" key="9">
    <source>
        <dbReference type="ARBA" id="ARBA00023098"/>
    </source>
</evidence>
<dbReference type="GO" id="GO:0042761">
    <property type="term" value="P:very long-chain fatty acid biosynthetic process"/>
    <property type="evidence" value="ECO:0007669"/>
    <property type="project" value="TreeGrafter"/>
</dbReference>
<dbReference type="EMBL" id="CM010720">
    <property type="protein sequence ID" value="RZC66786.1"/>
    <property type="molecule type" value="Genomic_DNA"/>
</dbReference>
<evidence type="ECO:0000256" key="2">
    <source>
        <dbReference type="ARBA" id="ARBA00005189"/>
    </source>
</evidence>
<evidence type="ECO:0000256" key="8">
    <source>
        <dbReference type="ARBA" id="ARBA00023002"/>
    </source>
</evidence>
<evidence type="ECO:0000256" key="5">
    <source>
        <dbReference type="ARBA" id="ARBA00022692"/>
    </source>
</evidence>
<name>A0A4Y7K1Q6_PAPSO</name>
<keyword evidence="6" id="KW-0276">Fatty acid metabolism</keyword>
<dbReference type="Proteomes" id="UP000316621">
    <property type="component" value="Chromosome 6"/>
</dbReference>
<sequence length="150" mass="17297">MAVEPVFNPKGEVQLQSTKNDQLVLSRRKLDYLRDAMNLGTSLSYHRNLSHKSFKLPKSLEYLFAYFGLHAAQGGKRNNVMDLQNQAYYRFLRTTYPLHIVGLALVLYFAGGLPHLIWGMGFTWGKRPWNPLHIRGELSVSYMGEKAMEY</sequence>
<dbReference type="PANTHER" id="PTHR11351:SF31">
    <property type="entry name" value="DESATURASE 1, ISOFORM A-RELATED"/>
    <property type="match status" value="1"/>
</dbReference>
<evidence type="ECO:0000256" key="12">
    <source>
        <dbReference type="SAM" id="Phobius"/>
    </source>
</evidence>
<dbReference type="AlphaFoldDB" id="A0A4Y7K1Q6"/>
<keyword evidence="8" id="KW-0560">Oxidoreductase</keyword>
<keyword evidence="4" id="KW-0444">Lipid biosynthesis</keyword>
<accession>A0A4Y7K1Q6</accession>
<keyword evidence="14" id="KW-1185">Reference proteome</keyword>
<gene>
    <name evidence="13" type="ORF">C5167_010477</name>
</gene>
<evidence type="ECO:0000313" key="13">
    <source>
        <dbReference type="EMBL" id="RZC66786.1"/>
    </source>
</evidence>
<reference evidence="13 14" key="1">
    <citation type="journal article" date="2018" name="Science">
        <title>The opium poppy genome and morphinan production.</title>
        <authorList>
            <person name="Guo L."/>
            <person name="Winzer T."/>
            <person name="Yang X."/>
            <person name="Li Y."/>
            <person name="Ning Z."/>
            <person name="He Z."/>
            <person name="Teodor R."/>
            <person name="Lu Y."/>
            <person name="Bowser T.A."/>
            <person name="Graham I.A."/>
            <person name="Ye K."/>
        </authorList>
    </citation>
    <scope>NUCLEOTIDE SEQUENCE [LARGE SCALE GENOMIC DNA]</scope>
    <source>
        <strain evidence="14">cv. HN1</strain>
        <tissue evidence="13">Leaves</tissue>
    </source>
</reference>
<dbReference type="GO" id="GO:0016717">
    <property type="term" value="F:oxidoreductase activity, acting on paired donors, with oxidation of a pair of donors resulting in the reduction of molecular oxygen to two molecules of water"/>
    <property type="evidence" value="ECO:0007669"/>
    <property type="project" value="InterPro"/>
</dbReference>
<dbReference type="PANTHER" id="PTHR11351">
    <property type="entry name" value="ACYL-COA DESATURASE"/>
    <property type="match status" value="1"/>
</dbReference>
<evidence type="ECO:0000256" key="1">
    <source>
        <dbReference type="ARBA" id="ARBA00004141"/>
    </source>
</evidence>
<evidence type="ECO:0000256" key="6">
    <source>
        <dbReference type="ARBA" id="ARBA00022832"/>
    </source>
</evidence>
<keyword evidence="7 12" id="KW-1133">Transmembrane helix</keyword>
<evidence type="ECO:0000256" key="4">
    <source>
        <dbReference type="ARBA" id="ARBA00022516"/>
    </source>
</evidence>
<evidence type="ECO:0000313" key="14">
    <source>
        <dbReference type="Proteomes" id="UP000316621"/>
    </source>
</evidence>
<organism evidence="13 14">
    <name type="scientific">Papaver somniferum</name>
    <name type="common">Opium poppy</name>
    <dbReference type="NCBI Taxonomy" id="3469"/>
    <lineage>
        <taxon>Eukaryota</taxon>
        <taxon>Viridiplantae</taxon>
        <taxon>Streptophyta</taxon>
        <taxon>Embryophyta</taxon>
        <taxon>Tracheophyta</taxon>
        <taxon>Spermatophyta</taxon>
        <taxon>Magnoliopsida</taxon>
        <taxon>Ranunculales</taxon>
        <taxon>Papaveraceae</taxon>
        <taxon>Papaveroideae</taxon>
        <taxon>Papaver</taxon>
    </lineage>
</organism>
<keyword evidence="11" id="KW-0275">Fatty acid biosynthesis</keyword>
<protein>
    <submittedName>
        <fullName evidence="13">Uncharacterized protein</fullName>
    </submittedName>
</protein>
<evidence type="ECO:0000256" key="11">
    <source>
        <dbReference type="ARBA" id="ARBA00023160"/>
    </source>
</evidence>
<dbReference type="Gramene" id="RZC66786">
    <property type="protein sequence ID" value="RZC66786"/>
    <property type="gene ID" value="C5167_010477"/>
</dbReference>
<proteinExistence type="inferred from homology"/>
<evidence type="ECO:0000256" key="7">
    <source>
        <dbReference type="ARBA" id="ARBA00022989"/>
    </source>
</evidence>
<feature type="transmembrane region" description="Helical" evidence="12">
    <location>
        <begin position="96"/>
        <end position="118"/>
    </location>
</feature>
<evidence type="ECO:0000256" key="3">
    <source>
        <dbReference type="ARBA" id="ARBA00009295"/>
    </source>
</evidence>
<keyword evidence="9" id="KW-0443">Lipid metabolism</keyword>
<keyword evidence="5 12" id="KW-0812">Transmembrane</keyword>
<evidence type="ECO:0000256" key="10">
    <source>
        <dbReference type="ARBA" id="ARBA00023136"/>
    </source>
</evidence>
<comment type="subcellular location">
    <subcellularLocation>
        <location evidence="1">Membrane</location>
        <topology evidence="1">Multi-pass membrane protein</topology>
    </subcellularLocation>
</comment>
<comment type="similarity">
    <text evidence="3">Belongs to the fatty acid desaturase type 1 family.</text>
</comment>